<feature type="signal peptide" evidence="2">
    <location>
        <begin position="1"/>
        <end position="18"/>
    </location>
</feature>
<keyword evidence="4" id="KW-1185">Reference proteome</keyword>
<dbReference type="Gene3D" id="2.130.10.10">
    <property type="entry name" value="YVTN repeat-like/Quinoprotein amine dehydrogenase"/>
    <property type="match status" value="1"/>
</dbReference>
<dbReference type="PANTHER" id="PTHR30344">
    <property type="entry name" value="6-PHOSPHOGLUCONOLACTONASE-RELATED"/>
    <property type="match status" value="1"/>
</dbReference>
<comment type="caution">
    <text evidence="3">The sequence shown here is derived from an EMBL/GenBank/DDBJ whole genome shotgun (WGS) entry which is preliminary data.</text>
</comment>
<keyword evidence="2" id="KW-0732">Signal</keyword>
<evidence type="ECO:0000256" key="2">
    <source>
        <dbReference type="SAM" id="SignalP"/>
    </source>
</evidence>
<sequence length="684" mass="77224">MVMCVMCVMLGMLLVGECDEPRYKAGAEPVIHSLDLASPQLLCSVTYALHLAPCVTHNARPSNKTILQVISGRPLISISRLSIPSIYSTAAMFKLVVLLLMALATQSWAMHEVLWATSYNGGFRDNGYIATFKLYENKRKWTGWHMFPLSWDSVNCGKNPTWLARDYARHLIYCIDEGLDGANGSVNRYWIGRSGPNRDMVTGQFFHIEGNATTLPGPVSGVVYGANSKEHSNRMKGYLNKQKYHFALASYGSGALSTWYTTYGYMEPRTTVQFSLDRPGKHPDRQDAPHPHQAILDPEEEFILVPDLGADLVRVSRFDRIYGDLFIEPSLRVPAGCGPRHGAFVRFKVKSKVKKAREAKKMTYPGWDTFFHLVCELDQTILTYKVTYTKNANTESIGTKATGLQFEKLGKQYALGDARFPKDGSPAEIQITNDKRFAIVSNRGDLSFPKWQHDQWGDRAHSDDHVSTVPSDSLATFAIRKDGLLEFKELAAAGGSYPRSFSVSRWGDKVAVALQYSKSLVILKRDRKSGKIGKQMARLDNMGNMTFVAFEQTKMIMGYPRYFGDSDTPVVKTWEKDVTSPGGDSWTKECLAEPTAYYCRQAFGWPKNGTFWTPRKPFGLIDKYPCMMQIPYLDMYNHEAWSGDDDEFDKNPCFCCEEVYPKLGPRLDMLEIPWSSWWDPEVGV</sequence>
<dbReference type="Proteomes" id="UP001363622">
    <property type="component" value="Unassembled WGS sequence"/>
</dbReference>
<proteinExistence type="inferred from homology"/>
<evidence type="ECO:0000313" key="3">
    <source>
        <dbReference type="EMBL" id="KAK7515389.1"/>
    </source>
</evidence>
<dbReference type="InterPro" id="IPR011048">
    <property type="entry name" value="Haem_d1_sf"/>
</dbReference>
<evidence type="ECO:0000313" key="4">
    <source>
        <dbReference type="Proteomes" id="UP001363622"/>
    </source>
</evidence>
<dbReference type="EMBL" id="JBBPHU010000007">
    <property type="protein sequence ID" value="KAK7515389.1"/>
    <property type="molecule type" value="Genomic_DNA"/>
</dbReference>
<feature type="chain" id="PRO_5046852914" evidence="2">
    <location>
        <begin position="19"/>
        <end position="684"/>
    </location>
</feature>
<dbReference type="Pfam" id="PF10282">
    <property type="entry name" value="Lactonase"/>
    <property type="match status" value="1"/>
</dbReference>
<dbReference type="PANTHER" id="PTHR30344:SF1">
    <property type="entry name" value="6-PHOSPHOGLUCONOLACTONASE"/>
    <property type="match status" value="1"/>
</dbReference>
<evidence type="ECO:0000256" key="1">
    <source>
        <dbReference type="ARBA" id="ARBA00005564"/>
    </source>
</evidence>
<name>A0ABR1KI34_9PEZI</name>
<protein>
    <submittedName>
        <fullName evidence="3">Lactonase, 7-bladed beta-propeller-domain-containing protein</fullName>
    </submittedName>
</protein>
<reference evidence="3 4" key="1">
    <citation type="submission" date="2024-04" db="EMBL/GenBank/DDBJ databases">
        <title>Phyllosticta paracitricarpa is synonymous to the EU quarantine fungus P. citricarpa based on phylogenomic analyses.</title>
        <authorList>
            <consortium name="Lawrence Berkeley National Laboratory"/>
            <person name="Van Ingen-Buijs V.A."/>
            <person name="Van Westerhoven A.C."/>
            <person name="Haridas S."/>
            <person name="Skiadas P."/>
            <person name="Martin F."/>
            <person name="Groenewald J.Z."/>
            <person name="Crous P.W."/>
            <person name="Seidl M.F."/>
        </authorList>
    </citation>
    <scope>NUCLEOTIDE SEQUENCE [LARGE SCALE GENOMIC DNA]</scope>
    <source>
        <strain evidence="3 4">CBS 123371</strain>
    </source>
</reference>
<comment type="similarity">
    <text evidence="1">Belongs to the cycloisomerase 2 family.</text>
</comment>
<organism evidence="3 4">
    <name type="scientific">Phyllosticta citriasiana</name>
    <dbReference type="NCBI Taxonomy" id="595635"/>
    <lineage>
        <taxon>Eukaryota</taxon>
        <taxon>Fungi</taxon>
        <taxon>Dikarya</taxon>
        <taxon>Ascomycota</taxon>
        <taxon>Pezizomycotina</taxon>
        <taxon>Dothideomycetes</taxon>
        <taxon>Dothideomycetes incertae sedis</taxon>
        <taxon>Botryosphaeriales</taxon>
        <taxon>Phyllostictaceae</taxon>
        <taxon>Phyllosticta</taxon>
    </lineage>
</organism>
<gene>
    <name evidence="3" type="ORF">IWZ03DRAFT_379351</name>
</gene>
<accession>A0ABR1KI34</accession>
<dbReference type="InterPro" id="IPR019405">
    <property type="entry name" value="Lactonase_7-beta_prop"/>
</dbReference>
<dbReference type="InterPro" id="IPR050282">
    <property type="entry name" value="Cycloisomerase_2"/>
</dbReference>
<dbReference type="InterPro" id="IPR015943">
    <property type="entry name" value="WD40/YVTN_repeat-like_dom_sf"/>
</dbReference>
<dbReference type="SUPFAM" id="SSF51004">
    <property type="entry name" value="C-terminal (heme d1) domain of cytochrome cd1-nitrite reductase"/>
    <property type="match status" value="1"/>
</dbReference>